<evidence type="ECO:0000313" key="3">
    <source>
        <dbReference type="Proteomes" id="UP000233556"/>
    </source>
</evidence>
<evidence type="ECO:0000313" key="2">
    <source>
        <dbReference type="EMBL" id="PKU47121.1"/>
    </source>
</evidence>
<reference evidence="3" key="1">
    <citation type="submission" date="2017-11" db="EMBL/GenBank/DDBJ databases">
        <authorList>
            <person name="Lima N.C."/>
            <person name="Parody-Merino A.M."/>
            <person name="Battley P.F."/>
            <person name="Fidler A.E."/>
            <person name="Prosdocimi F."/>
        </authorList>
    </citation>
    <scope>NUCLEOTIDE SEQUENCE [LARGE SCALE GENOMIC DNA]</scope>
</reference>
<evidence type="ECO:0000256" key="1">
    <source>
        <dbReference type="SAM" id="MobiDB-lite"/>
    </source>
</evidence>
<keyword evidence="3" id="KW-1185">Reference proteome</keyword>
<sequence>MTITTGEETGPEALFQQPNDGKLKTGKKPIKPYLRLPGLRQNIKSEKAIMEFTDKSLKFSDVILSGLLMYILKPQST</sequence>
<dbReference type="AlphaFoldDB" id="A0A2I0UM46"/>
<proteinExistence type="predicted"/>
<protein>
    <submittedName>
        <fullName evidence="2">Uncharacterized protein</fullName>
    </submittedName>
</protein>
<gene>
    <name evidence="2" type="ORF">llap_2561</name>
</gene>
<dbReference type="EMBL" id="KZ505687">
    <property type="protein sequence ID" value="PKU47121.1"/>
    <property type="molecule type" value="Genomic_DNA"/>
</dbReference>
<accession>A0A2I0UM46</accession>
<dbReference type="Proteomes" id="UP000233556">
    <property type="component" value="Unassembled WGS sequence"/>
</dbReference>
<name>A0A2I0UM46_LIMLA</name>
<organism evidence="2 3">
    <name type="scientific">Limosa lapponica baueri</name>
    <dbReference type="NCBI Taxonomy" id="1758121"/>
    <lineage>
        <taxon>Eukaryota</taxon>
        <taxon>Metazoa</taxon>
        <taxon>Chordata</taxon>
        <taxon>Craniata</taxon>
        <taxon>Vertebrata</taxon>
        <taxon>Euteleostomi</taxon>
        <taxon>Archelosauria</taxon>
        <taxon>Archosauria</taxon>
        <taxon>Dinosauria</taxon>
        <taxon>Saurischia</taxon>
        <taxon>Theropoda</taxon>
        <taxon>Coelurosauria</taxon>
        <taxon>Aves</taxon>
        <taxon>Neognathae</taxon>
        <taxon>Neoaves</taxon>
        <taxon>Charadriiformes</taxon>
        <taxon>Scolopacidae</taxon>
        <taxon>Limosa</taxon>
    </lineage>
</organism>
<feature type="region of interest" description="Disordered" evidence="1">
    <location>
        <begin position="1"/>
        <end position="28"/>
    </location>
</feature>
<reference evidence="3" key="2">
    <citation type="submission" date="2017-12" db="EMBL/GenBank/DDBJ databases">
        <title>Genome sequence of the Bar-tailed Godwit (Limosa lapponica baueri).</title>
        <authorList>
            <person name="Lima N.C.B."/>
            <person name="Parody-Merino A.M."/>
            <person name="Battley P.F."/>
            <person name="Fidler A.E."/>
            <person name="Prosdocimi F."/>
        </authorList>
    </citation>
    <scope>NUCLEOTIDE SEQUENCE [LARGE SCALE GENOMIC DNA]</scope>
</reference>